<name>A0A1C7N0L2_9FUNG</name>
<dbReference type="InParanoid" id="A0A1C7N0L2"/>
<reference evidence="1 2" key="1">
    <citation type="submission" date="2016-03" db="EMBL/GenBank/DDBJ databases">
        <title>Choanephora cucurbitarum.</title>
        <authorList>
            <person name="Min B."/>
            <person name="Park H."/>
            <person name="Park J.-H."/>
            <person name="Shin H.-D."/>
            <person name="Choi I.-G."/>
        </authorList>
    </citation>
    <scope>NUCLEOTIDE SEQUENCE [LARGE SCALE GENOMIC DNA]</scope>
    <source>
        <strain evidence="1 2">KUS-F28377</strain>
    </source>
</reference>
<proteinExistence type="predicted"/>
<dbReference type="EMBL" id="LUGH01000827">
    <property type="protein sequence ID" value="OBZ82613.1"/>
    <property type="molecule type" value="Genomic_DNA"/>
</dbReference>
<gene>
    <name evidence="1" type="ORF">A0J61_09337</name>
</gene>
<dbReference type="AlphaFoldDB" id="A0A1C7N0L2"/>
<keyword evidence="2" id="KW-1185">Reference proteome</keyword>
<comment type="caution">
    <text evidence="1">The sequence shown here is derived from an EMBL/GenBank/DDBJ whole genome shotgun (WGS) entry which is preliminary data.</text>
</comment>
<protein>
    <submittedName>
        <fullName evidence="1">Uncharacterized protein</fullName>
    </submittedName>
</protein>
<dbReference type="OrthoDB" id="2275967at2759"/>
<evidence type="ECO:0000313" key="2">
    <source>
        <dbReference type="Proteomes" id="UP000093000"/>
    </source>
</evidence>
<organism evidence="1 2">
    <name type="scientific">Choanephora cucurbitarum</name>
    <dbReference type="NCBI Taxonomy" id="101091"/>
    <lineage>
        <taxon>Eukaryota</taxon>
        <taxon>Fungi</taxon>
        <taxon>Fungi incertae sedis</taxon>
        <taxon>Mucoromycota</taxon>
        <taxon>Mucoromycotina</taxon>
        <taxon>Mucoromycetes</taxon>
        <taxon>Mucorales</taxon>
        <taxon>Mucorineae</taxon>
        <taxon>Choanephoraceae</taxon>
        <taxon>Choanephoroideae</taxon>
        <taxon>Choanephora</taxon>
    </lineage>
</organism>
<evidence type="ECO:0000313" key="1">
    <source>
        <dbReference type="EMBL" id="OBZ82613.1"/>
    </source>
</evidence>
<dbReference type="Proteomes" id="UP000093000">
    <property type="component" value="Unassembled WGS sequence"/>
</dbReference>
<sequence>MPTLETMNSNVSEDSASFVESVIAEDNIAALQGKEAECAISRQLITIIANTCKKKPSISHSEMVYNVKLIFPLLYAILDWLEDHPTSPVFVSGEEELLSMSKQLTNIKNNSSRNIYKADGVVRLGDDIEVLLVETIGSFGLDNPVKLSFDNSKAMFDLLAMILSIANKYSCLRMSSFKKLKLLFLQPGSDALRLWTLAYSKNGKYGYKRVAKAIISEDYEERSTCFLEFVSFFLNLKEHL</sequence>
<accession>A0A1C7N0L2</accession>